<reference evidence="2 3" key="1">
    <citation type="submission" date="2018-06" db="EMBL/GenBank/DDBJ databases">
        <title>A transcriptomic atlas of mushroom development highlights an independent origin of complex multicellularity.</title>
        <authorList>
            <consortium name="DOE Joint Genome Institute"/>
            <person name="Krizsan K."/>
            <person name="Almasi E."/>
            <person name="Merenyi Z."/>
            <person name="Sahu N."/>
            <person name="Viragh M."/>
            <person name="Koszo T."/>
            <person name="Mondo S."/>
            <person name="Kiss B."/>
            <person name="Balint B."/>
            <person name="Kues U."/>
            <person name="Barry K."/>
            <person name="Hegedus J.C."/>
            <person name="Henrissat B."/>
            <person name="Johnson J."/>
            <person name="Lipzen A."/>
            <person name="Ohm R."/>
            <person name="Nagy I."/>
            <person name="Pangilinan J."/>
            <person name="Yan J."/>
            <person name="Xiong Y."/>
            <person name="Grigoriev I.V."/>
            <person name="Hibbett D.S."/>
            <person name="Nagy L.G."/>
        </authorList>
    </citation>
    <scope>NUCLEOTIDE SEQUENCE [LARGE SCALE GENOMIC DNA]</scope>
    <source>
        <strain evidence="2 3">SZMC22713</strain>
    </source>
</reference>
<dbReference type="Proteomes" id="UP000294933">
    <property type="component" value="Unassembled WGS sequence"/>
</dbReference>
<accession>A0A4Y7PZ47</accession>
<sequence length="175" mass="20469">MINNCYTYFIRSCIALLSRRVSWSSFPPLILVLNVTFAKYFCLVSMPLHVSPVVYRLKLHLKSLFRLPRKPSPRDQMLSAEHAETCEQPWRYGTAVREPPLQHSRPTRDDHHPCNNDNHRHTDVRYQHVCRELRNDRVHIARILQAGSTVGWRNSYQRLIAKSAFEIGSKKGFSN</sequence>
<evidence type="ECO:0000313" key="3">
    <source>
        <dbReference type="Proteomes" id="UP000294933"/>
    </source>
</evidence>
<dbReference type="EMBL" id="ML170189">
    <property type="protein sequence ID" value="TDL20278.1"/>
    <property type="molecule type" value="Genomic_DNA"/>
</dbReference>
<feature type="compositionally biased region" description="Basic and acidic residues" evidence="1">
    <location>
        <begin position="106"/>
        <end position="120"/>
    </location>
</feature>
<name>A0A4Y7PZ47_9AGAM</name>
<evidence type="ECO:0000256" key="1">
    <source>
        <dbReference type="SAM" id="MobiDB-lite"/>
    </source>
</evidence>
<proteinExistence type="predicted"/>
<evidence type="ECO:0000313" key="2">
    <source>
        <dbReference type="EMBL" id="TDL20278.1"/>
    </source>
</evidence>
<dbReference type="AlphaFoldDB" id="A0A4Y7PZ47"/>
<feature type="region of interest" description="Disordered" evidence="1">
    <location>
        <begin position="99"/>
        <end position="120"/>
    </location>
</feature>
<gene>
    <name evidence="2" type="ORF">BD410DRAFT_375443</name>
</gene>
<dbReference type="VEuPathDB" id="FungiDB:BD410DRAFT_375443"/>
<keyword evidence="3" id="KW-1185">Reference proteome</keyword>
<organism evidence="2 3">
    <name type="scientific">Rickenella mellea</name>
    <dbReference type="NCBI Taxonomy" id="50990"/>
    <lineage>
        <taxon>Eukaryota</taxon>
        <taxon>Fungi</taxon>
        <taxon>Dikarya</taxon>
        <taxon>Basidiomycota</taxon>
        <taxon>Agaricomycotina</taxon>
        <taxon>Agaricomycetes</taxon>
        <taxon>Hymenochaetales</taxon>
        <taxon>Rickenellaceae</taxon>
        <taxon>Rickenella</taxon>
    </lineage>
</organism>
<protein>
    <submittedName>
        <fullName evidence="2">Uncharacterized protein</fullName>
    </submittedName>
</protein>